<dbReference type="Proteomes" id="UP000255417">
    <property type="component" value="Unassembled WGS sequence"/>
</dbReference>
<dbReference type="NCBIfam" id="NF010242">
    <property type="entry name" value="PRK13689.1"/>
    <property type="match status" value="1"/>
</dbReference>
<gene>
    <name evidence="2" type="ORF">NCTC12872_00786</name>
</gene>
<proteinExistence type="inferred from homology"/>
<dbReference type="RefSeq" id="WP_115315328.1">
    <property type="nucleotide sequence ID" value="NZ_LWIF01000001.1"/>
</dbReference>
<sequence length="74" mass="8436">MAIKSKYQNEQLDTLLNELLIVLEKNKTPVDLSLMVLGNMVSNILLNNVNDPQQRERLAETFSQALKNSLITKH</sequence>
<comment type="similarity">
    <text evidence="1">Belongs to the UPF0352 family.</text>
</comment>
<dbReference type="Pfam" id="PF07208">
    <property type="entry name" value="DUF1414"/>
    <property type="match status" value="1"/>
</dbReference>
<reference evidence="2 3" key="1">
    <citation type="submission" date="2018-06" db="EMBL/GenBank/DDBJ databases">
        <authorList>
            <consortium name="Pathogen Informatics"/>
            <person name="Doyle S."/>
        </authorList>
    </citation>
    <scope>NUCLEOTIDE SEQUENCE [LARGE SCALE GENOMIC DNA]</scope>
    <source>
        <strain evidence="2 3">NCTC12872</strain>
    </source>
</reference>
<dbReference type="InterPro" id="IPR009857">
    <property type="entry name" value="UPF0352"/>
</dbReference>
<dbReference type="InterPro" id="IPR023202">
    <property type="entry name" value="YejL_sf"/>
</dbReference>
<accession>A0A379C9L7</accession>
<dbReference type="HAMAP" id="MF_00816">
    <property type="entry name" value="UPF0352"/>
    <property type="match status" value="1"/>
</dbReference>
<name>A0A379C9L7_9PAST</name>
<evidence type="ECO:0000256" key="1">
    <source>
        <dbReference type="HAMAP-Rule" id="MF_00816"/>
    </source>
</evidence>
<dbReference type="PIRSF" id="PIRSF006188">
    <property type="entry name" value="UCP006188"/>
    <property type="match status" value="1"/>
</dbReference>
<evidence type="ECO:0000313" key="2">
    <source>
        <dbReference type="EMBL" id="SUB58818.1"/>
    </source>
</evidence>
<evidence type="ECO:0000313" key="3">
    <source>
        <dbReference type="Proteomes" id="UP000255417"/>
    </source>
</evidence>
<dbReference type="OrthoDB" id="5771474at2"/>
<organism evidence="2 3">
    <name type="scientific">Phocoenobacter uteri</name>
    <dbReference type="NCBI Taxonomy" id="146806"/>
    <lineage>
        <taxon>Bacteria</taxon>
        <taxon>Pseudomonadati</taxon>
        <taxon>Pseudomonadota</taxon>
        <taxon>Gammaproteobacteria</taxon>
        <taxon>Pasteurellales</taxon>
        <taxon>Pasteurellaceae</taxon>
        <taxon>Phocoenobacter</taxon>
    </lineage>
</organism>
<dbReference type="EMBL" id="UGTA01000001">
    <property type="protein sequence ID" value="SUB58818.1"/>
    <property type="molecule type" value="Genomic_DNA"/>
</dbReference>
<dbReference type="SUPFAM" id="SSF158651">
    <property type="entry name" value="YejL-like"/>
    <property type="match status" value="1"/>
</dbReference>
<protein>
    <recommendedName>
        <fullName evidence="1">UPF0352 protein NCTC12872_00786</fullName>
    </recommendedName>
</protein>
<dbReference type="Gene3D" id="1.10.3390.10">
    <property type="entry name" value="YejL-like"/>
    <property type="match status" value="1"/>
</dbReference>
<keyword evidence="3" id="KW-1185">Reference proteome</keyword>
<dbReference type="AlphaFoldDB" id="A0A379C9L7"/>